<accession>A0A167RTC9</accession>
<dbReference type="Gene3D" id="1.50.10.10">
    <property type="match status" value="1"/>
</dbReference>
<dbReference type="Proteomes" id="UP000076874">
    <property type="component" value="Unassembled WGS sequence"/>
</dbReference>
<dbReference type="OrthoDB" id="2317065at2759"/>
<evidence type="ECO:0000256" key="2">
    <source>
        <dbReference type="ARBA" id="ARBA00038358"/>
    </source>
</evidence>
<keyword evidence="1 3" id="KW-0378">Hydrolase</keyword>
<name>A0A167RTC9_9HYPO</name>
<dbReference type="AlphaFoldDB" id="A0A167RTC9"/>
<dbReference type="PANTHER" id="PTHR36845">
    <property type="entry name" value="HYDROLASE, PUTATIVE (AFU_ORTHOLOGUE AFUA_7G05090)-RELATED"/>
    <property type="match status" value="1"/>
</dbReference>
<dbReference type="SUPFAM" id="SSF48208">
    <property type="entry name" value="Six-hairpin glycosidases"/>
    <property type="match status" value="1"/>
</dbReference>
<dbReference type="InterPro" id="IPR008928">
    <property type="entry name" value="6-hairpin_glycosidase_sf"/>
</dbReference>
<reference evidence="3 4" key="1">
    <citation type="journal article" date="2016" name="Genome Biol. Evol.">
        <title>Divergent and convergent evolution of fungal pathogenicity.</title>
        <authorList>
            <person name="Shang Y."/>
            <person name="Xiao G."/>
            <person name="Zheng P."/>
            <person name="Cen K."/>
            <person name="Zhan S."/>
            <person name="Wang C."/>
        </authorList>
    </citation>
    <scope>NUCLEOTIDE SEQUENCE [LARGE SCALE GENOMIC DNA]</scope>
    <source>
        <strain evidence="3 4">RCEF 264</strain>
    </source>
</reference>
<proteinExistence type="inferred from homology"/>
<dbReference type="GO" id="GO:0052757">
    <property type="term" value="F:chondroitin hydrolase activity"/>
    <property type="evidence" value="ECO:0007669"/>
    <property type="project" value="TreeGrafter"/>
</dbReference>
<evidence type="ECO:0000313" key="3">
    <source>
        <dbReference type="EMBL" id="OAA58918.1"/>
    </source>
</evidence>
<dbReference type="InterPro" id="IPR012341">
    <property type="entry name" value="6hp_glycosidase-like_sf"/>
</dbReference>
<evidence type="ECO:0000256" key="1">
    <source>
        <dbReference type="ARBA" id="ARBA00022801"/>
    </source>
</evidence>
<comment type="similarity">
    <text evidence="2">Belongs to the glycosyl hydrolase 88 family.</text>
</comment>
<dbReference type="EMBL" id="AZHD01000011">
    <property type="protein sequence ID" value="OAA58918.1"/>
    <property type="molecule type" value="Genomic_DNA"/>
</dbReference>
<evidence type="ECO:0000313" key="4">
    <source>
        <dbReference type="Proteomes" id="UP000076874"/>
    </source>
</evidence>
<dbReference type="GO" id="GO:0000272">
    <property type="term" value="P:polysaccharide catabolic process"/>
    <property type="evidence" value="ECO:0007669"/>
    <property type="project" value="TreeGrafter"/>
</dbReference>
<keyword evidence="4" id="KW-1185">Reference proteome</keyword>
<comment type="caution">
    <text evidence="3">The sequence shown here is derived from an EMBL/GenBank/DDBJ whole genome shotgun (WGS) entry which is preliminary data.</text>
</comment>
<dbReference type="InterPro" id="IPR052369">
    <property type="entry name" value="UG_Glycosaminoglycan_Hydrolase"/>
</dbReference>
<dbReference type="PANTHER" id="PTHR36845:SF1">
    <property type="entry name" value="HYDROLASE, PUTATIVE (AFU_ORTHOLOGUE AFUA_7G05090)-RELATED"/>
    <property type="match status" value="1"/>
</dbReference>
<organism evidence="3 4">
    <name type="scientific">Niveomyces insectorum RCEF 264</name>
    <dbReference type="NCBI Taxonomy" id="1081102"/>
    <lineage>
        <taxon>Eukaryota</taxon>
        <taxon>Fungi</taxon>
        <taxon>Dikarya</taxon>
        <taxon>Ascomycota</taxon>
        <taxon>Pezizomycotina</taxon>
        <taxon>Sordariomycetes</taxon>
        <taxon>Hypocreomycetidae</taxon>
        <taxon>Hypocreales</taxon>
        <taxon>Cordycipitaceae</taxon>
        <taxon>Niveomyces</taxon>
    </lineage>
</organism>
<protein>
    <submittedName>
        <fullName evidence="3">Glycoside hydrolase family 88 protein</fullName>
    </submittedName>
</protein>
<sequence length="435" mass="49142">MITQQQQQLNQQPLLDWYPATALKSEHFSPDLLEQLRNLGAFYLGEDVSRIIMRVASRPPPAPGYFPHHTEVGGHKYIYAPSEWWTSGFFPGCIWQLYRRSLQQPQAFSSSEILAAALQWQSGLEKEQHNRTTHDLGFMIMPSFYSDWSLRGTPESRKIIINAAHALSSRWCEQTQCLRSWDSCVTKRFNYTDADKQTDFLVIIDNMMNLDLLYVGAQLSGDAELARRATLHARTTLRYHVREDASTYHLVDYNPASGKVKGQYTVQGFADSSCWSRGQAWGLYGFATAYRYTQDTEFLEASVRLAEYFCRRVVEGTSGKNAGAVLWDFDAPRPPNLLDTSAAMVACSGIILLCQLSKGVEMATRVRKLLPTVVMMMNFTARNAKAPQDDGGDTILKHATVNSNRDAFQPVADVGLVYADYYFLEAGNRLMEMLA</sequence>
<gene>
    <name evidence="3" type="ORF">SPI_06120</name>
</gene>